<feature type="domain" description="Penicillin-binding protein transpeptidase" evidence="10">
    <location>
        <begin position="26"/>
        <end position="253"/>
    </location>
</feature>
<dbReference type="EMBL" id="FUWJ01000001">
    <property type="protein sequence ID" value="SJZ46032.1"/>
    <property type="molecule type" value="Genomic_DNA"/>
</dbReference>
<dbReference type="SUPFAM" id="SSF56601">
    <property type="entry name" value="beta-lactamase/transpeptidase-like"/>
    <property type="match status" value="1"/>
</dbReference>
<sequence>MYLRHVAFGLLATILAVPSAQARTICTAIADAGTGKILRQQGDCTQRATPASTFKIAISLMGYDSGFLQDEHTPALAFHKGYADWIPAWRQTTDPTSWIRNSVVWFSQQVTQALGETRFQNYVSAFHYGNEDVSGDPGKHNGLTRSWLSSSLKISPLEQLAFLEDVKRGQLPLSPHAFEMTDRITKVADLQDGWEVHGKTGSGAPVARDGTRDEAHSYGWFVGWATRGTHNIVFARLIQDEKKESESGGIRARAAFMEELPAILRSLPQ</sequence>
<dbReference type="GO" id="GO:0008800">
    <property type="term" value="F:beta-lactamase activity"/>
    <property type="evidence" value="ECO:0007669"/>
    <property type="project" value="UniProtKB-UniRule"/>
</dbReference>
<dbReference type="PANTHER" id="PTHR30627:SF6">
    <property type="entry name" value="BETA-LACTAMASE YBXI-RELATED"/>
    <property type="match status" value="1"/>
</dbReference>
<comment type="similarity">
    <text evidence="2 8">Belongs to the class-D beta-lactamase family.</text>
</comment>
<dbReference type="GO" id="GO:0046677">
    <property type="term" value="P:response to antibiotic"/>
    <property type="evidence" value="ECO:0007669"/>
    <property type="project" value="UniProtKB-UniRule"/>
</dbReference>
<dbReference type="InterPro" id="IPR050515">
    <property type="entry name" value="Beta-lactam/transpept"/>
</dbReference>
<comment type="catalytic activity">
    <reaction evidence="1 8">
        <text>a beta-lactam + H2O = a substituted beta-amino acid</text>
        <dbReference type="Rhea" id="RHEA:20401"/>
        <dbReference type="ChEBI" id="CHEBI:15377"/>
        <dbReference type="ChEBI" id="CHEBI:35627"/>
        <dbReference type="ChEBI" id="CHEBI:140347"/>
        <dbReference type="EC" id="3.5.2.6"/>
    </reaction>
</comment>
<accession>A0A1T4KUA8</accession>
<evidence type="ECO:0000256" key="5">
    <source>
        <dbReference type="ARBA" id="ARBA00022801"/>
    </source>
</evidence>
<dbReference type="AlphaFoldDB" id="A0A1T4KUA8"/>
<dbReference type="OrthoDB" id="9762883at2"/>
<dbReference type="STRING" id="225324.SAMN02745126_01160"/>
<name>A0A1T4KUA8_9HYPH</name>
<keyword evidence="5 8" id="KW-0378">Hydrolase</keyword>
<evidence type="ECO:0000259" key="10">
    <source>
        <dbReference type="Pfam" id="PF00905"/>
    </source>
</evidence>
<dbReference type="RefSeq" id="WP_085932825.1">
    <property type="nucleotide sequence ID" value="NZ_FUWJ01000001.1"/>
</dbReference>
<reference evidence="12" key="1">
    <citation type="submission" date="2017-02" db="EMBL/GenBank/DDBJ databases">
        <authorList>
            <person name="Varghese N."/>
            <person name="Submissions S."/>
        </authorList>
    </citation>
    <scope>NUCLEOTIDE SEQUENCE [LARGE SCALE GENOMIC DNA]</scope>
    <source>
        <strain evidence="12">ATCC 27094</strain>
    </source>
</reference>
<protein>
    <recommendedName>
        <fullName evidence="3 8">Beta-lactamase</fullName>
        <ecNumber evidence="3 8">3.5.2.6</ecNumber>
    </recommendedName>
</protein>
<evidence type="ECO:0000256" key="6">
    <source>
        <dbReference type="ARBA" id="ARBA00023251"/>
    </source>
</evidence>
<evidence type="ECO:0000256" key="2">
    <source>
        <dbReference type="ARBA" id="ARBA00007898"/>
    </source>
</evidence>
<dbReference type="EC" id="3.5.2.6" evidence="3 8"/>
<dbReference type="SMR" id="A0A1T4KUA8"/>
<dbReference type="GO" id="GO:0005886">
    <property type="term" value="C:plasma membrane"/>
    <property type="evidence" value="ECO:0007669"/>
    <property type="project" value="TreeGrafter"/>
</dbReference>
<dbReference type="GO" id="GO:0071555">
    <property type="term" value="P:cell wall organization"/>
    <property type="evidence" value="ECO:0007669"/>
    <property type="project" value="TreeGrafter"/>
</dbReference>
<dbReference type="PANTHER" id="PTHR30627">
    <property type="entry name" value="PEPTIDOGLYCAN D,D-TRANSPEPTIDASE"/>
    <property type="match status" value="1"/>
</dbReference>
<evidence type="ECO:0000313" key="12">
    <source>
        <dbReference type="Proteomes" id="UP000190092"/>
    </source>
</evidence>
<feature type="modified residue" description="N6-carboxylysine" evidence="7">
    <location>
        <position position="55"/>
    </location>
</feature>
<evidence type="ECO:0000256" key="8">
    <source>
        <dbReference type="RuleBase" id="RU361140"/>
    </source>
</evidence>
<dbReference type="InterPro" id="IPR012338">
    <property type="entry name" value="Beta-lactam/transpept-like"/>
</dbReference>
<keyword evidence="12" id="KW-1185">Reference proteome</keyword>
<dbReference type="GO" id="GO:0017001">
    <property type="term" value="P:antibiotic catabolic process"/>
    <property type="evidence" value="ECO:0007669"/>
    <property type="project" value="InterPro"/>
</dbReference>
<dbReference type="InterPro" id="IPR001460">
    <property type="entry name" value="PCN-bd_Tpept"/>
</dbReference>
<dbReference type="GO" id="GO:0008658">
    <property type="term" value="F:penicillin binding"/>
    <property type="evidence" value="ECO:0007669"/>
    <property type="project" value="InterPro"/>
</dbReference>
<evidence type="ECO:0000256" key="9">
    <source>
        <dbReference type="SAM" id="SignalP"/>
    </source>
</evidence>
<dbReference type="Gene3D" id="3.40.710.10">
    <property type="entry name" value="DD-peptidase/beta-lactamase superfamily"/>
    <property type="match status" value="1"/>
</dbReference>
<evidence type="ECO:0000256" key="4">
    <source>
        <dbReference type="ARBA" id="ARBA00022729"/>
    </source>
</evidence>
<dbReference type="PROSITE" id="PS00337">
    <property type="entry name" value="BETA_LACTAMASE_D"/>
    <property type="match status" value="1"/>
</dbReference>
<dbReference type="Pfam" id="PF00905">
    <property type="entry name" value="Transpeptidase"/>
    <property type="match status" value="1"/>
</dbReference>
<keyword evidence="4 9" id="KW-0732">Signal</keyword>
<evidence type="ECO:0000256" key="3">
    <source>
        <dbReference type="ARBA" id="ARBA00012865"/>
    </source>
</evidence>
<keyword evidence="6 8" id="KW-0046">Antibiotic resistance</keyword>
<organism evidence="11 12">
    <name type="scientific">Enhydrobacter aerosaccus</name>
    <dbReference type="NCBI Taxonomy" id="225324"/>
    <lineage>
        <taxon>Bacteria</taxon>
        <taxon>Pseudomonadati</taxon>
        <taxon>Pseudomonadota</taxon>
        <taxon>Alphaproteobacteria</taxon>
        <taxon>Hyphomicrobiales</taxon>
        <taxon>Enhydrobacter</taxon>
    </lineage>
</organism>
<evidence type="ECO:0000256" key="7">
    <source>
        <dbReference type="PIRSR" id="PIRSR602137-50"/>
    </source>
</evidence>
<dbReference type="InterPro" id="IPR002137">
    <property type="entry name" value="Beta-lactam_class-D_AS"/>
</dbReference>
<evidence type="ECO:0000313" key="11">
    <source>
        <dbReference type="EMBL" id="SJZ46032.1"/>
    </source>
</evidence>
<dbReference type="NCBIfam" id="NF000270">
    <property type="entry name" value="bla_class_D_alt"/>
    <property type="match status" value="1"/>
</dbReference>
<feature type="chain" id="PRO_5012120200" description="Beta-lactamase" evidence="9">
    <location>
        <begin position="23"/>
        <end position="269"/>
    </location>
</feature>
<proteinExistence type="inferred from homology"/>
<evidence type="ECO:0000256" key="1">
    <source>
        <dbReference type="ARBA" id="ARBA00001526"/>
    </source>
</evidence>
<feature type="active site" description="Acyl-ester intermediate" evidence="7">
    <location>
        <position position="52"/>
    </location>
</feature>
<gene>
    <name evidence="11" type="ORF">SAMN02745126_01160</name>
</gene>
<dbReference type="Proteomes" id="UP000190092">
    <property type="component" value="Unassembled WGS sequence"/>
</dbReference>
<feature type="signal peptide" evidence="9">
    <location>
        <begin position="1"/>
        <end position="22"/>
    </location>
</feature>